<sequence length="72" mass="7828">MSWKESNCHKRILHNTEAGGYGVIAAIAYNIEQVLGLVQAAETARSPLIIQFFPWAIKATNGLLIRTAADAC</sequence>
<dbReference type="GO" id="GO:0004332">
    <property type="term" value="F:fructose-bisphosphate aldolase activity"/>
    <property type="evidence" value="ECO:0007669"/>
    <property type="project" value="UniProtKB-EC"/>
</dbReference>
<dbReference type="Gene3D" id="3.20.20.70">
    <property type="entry name" value="Aldolase class I"/>
    <property type="match status" value="1"/>
</dbReference>
<dbReference type="Pfam" id="PF01116">
    <property type="entry name" value="F_bP_aldolase"/>
    <property type="match status" value="1"/>
</dbReference>
<keyword evidence="1" id="KW-0456">Lyase</keyword>
<keyword evidence="3" id="KW-1185">Reference proteome</keyword>
<dbReference type="Proteomes" id="UP000186955">
    <property type="component" value="Unassembled WGS sequence"/>
</dbReference>
<dbReference type="AlphaFoldDB" id="A0A1Q5UH48"/>
<comment type="function">
    <text evidence="1">Catalyzes the aldol condensation of dihydroxyacetone phosphate (DHAP or glycerone-phosphate) with glyceraldehyde 3-phosphate (G3P) to form fructose 1,6-bisphosphate (FBP) in gluconeogenesis and the reverse reaction in glycolysis.</text>
</comment>
<keyword evidence="1" id="KW-0862">Zinc</keyword>
<organism evidence="2 3">
    <name type="scientific">Penicillium subrubescens</name>
    <dbReference type="NCBI Taxonomy" id="1316194"/>
    <lineage>
        <taxon>Eukaryota</taxon>
        <taxon>Fungi</taxon>
        <taxon>Dikarya</taxon>
        <taxon>Ascomycota</taxon>
        <taxon>Pezizomycotina</taxon>
        <taxon>Eurotiomycetes</taxon>
        <taxon>Eurotiomycetidae</taxon>
        <taxon>Eurotiales</taxon>
        <taxon>Aspergillaceae</taxon>
        <taxon>Penicillium</taxon>
    </lineage>
</organism>
<dbReference type="GO" id="GO:0008270">
    <property type="term" value="F:zinc ion binding"/>
    <property type="evidence" value="ECO:0007669"/>
    <property type="project" value="UniProtKB-UniRule"/>
</dbReference>
<evidence type="ECO:0000313" key="3">
    <source>
        <dbReference type="Proteomes" id="UP000186955"/>
    </source>
</evidence>
<evidence type="ECO:0000256" key="1">
    <source>
        <dbReference type="RuleBase" id="RU366023"/>
    </source>
</evidence>
<keyword evidence="1" id="KW-0479">Metal-binding</keyword>
<comment type="cofactor">
    <cofactor evidence="1">
        <name>Zn(2+)</name>
        <dbReference type="ChEBI" id="CHEBI:29105"/>
    </cofactor>
    <text evidence="1">Binds 2 Zn(2+) ions per subunit. One is catalytic and the other provides a structural contribution.</text>
</comment>
<dbReference type="EMBL" id="MNBE01000273">
    <property type="protein sequence ID" value="OKP11815.1"/>
    <property type="molecule type" value="Genomic_DNA"/>
</dbReference>
<name>A0A1Q5UH48_9EURO</name>
<dbReference type="STRING" id="1316194.A0A1Q5UH48"/>
<dbReference type="InterPro" id="IPR000771">
    <property type="entry name" value="FBA_II"/>
</dbReference>
<comment type="similarity">
    <text evidence="1">Belongs to the class II fructose-bisphosphate aldolase family.</text>
</comment>
<evidence type="ECO:0000313" key="2">
    <source>
        <dbReference type="EMBL" id="OKP11815.1"/>
    </source>
</evidence>
<comment type="catalytic activity">
    <reaction evidence="1">
        <text>beta-D-fructose 1,6-bisphosphate = D-glyceraldehyde 3-phosphate + dihydroxyacetone phosphate</text>
        <dbReference type="Rhea" id="RHEA:14729"/>
        <dbReference type="ChEBI" id="CHEBI:32966"/>
        <dbReference type="ChEBI" id="CHEBI:57642"/>
        <dbReference type="ChEBI" id="CHEBI:59776"/>
        <dbReference type="EC" id="4.1.2.13"/>
    </reaction>
</comment>
<reference evidence="2 3" key="1">
    <citation type="submission" date="2016-10" db="EMBL/GenBank/DDBJ databases">
        <title>Genome sequence of the ascomycete fungus Penicillium subrubescens.</title>
        <authorList>
            <person name="De Vries R.P."/>
            <person name="Peng M."/>
            <person name="Dilokpimol A."/>
            <person name="Hilden K."/>
            <person name="Makela M.R."/>
            <person name="Grigoriev I."/>
            <person name="Riley R."/>
            <person name="Granchi Z."/>
        </authorList>
    </citation>
    <scope>NUCLEOTIDE SEQUENCE [LARGE SCALE GENOMIC DNA]</scope>
    <source>
        <strain evidence="2 3">CBS 132785</strain>
    </source>
</reference>
<accession>A0A1Q5UH48</accession>
<dbReference type="UniPathway" id="UPA00109">
    <property type="reaction ID" value="UER00183"/>
</dbReference>
<dbReference type="InterPro" id="IPR013785">
    <property type="entry name" value="Aldolase_TIM"/>
</dbReference>
<comment type="pathway">
    <text evidence="1">Carbohydrate degradation; glycolysis; D-glyceraldehyde 3-phosphate and glycerone phosphate from D-glucose: step 4/4.</text>
</comment>
<keyword evidence="1" id="KW-0324">Glycolysis</keyword>
<gene>
    <name evidence="2" type="ORF">PENSUB_2681</name>
</gene>
<dbReference type="SUPFAM" id="SSF51569">
    <property type="entry name" value="Aldolase"/>
    <property type="match status" value="1"/>
</dbReference>
<protein>
    <recommendedName>
        <fullName evidence="1">Fructose-bisphosphate aldolase</fullName>
        <shortName evidence="1">FBP aldolase</shortName>
        <ecNumber evidence="1">4.1.2.13</ecNumber>
    </recommendedName>
</protein>
<proteinExistence type="inferred from homology"/>
<dbReference type="EC" id="4.1.2.13" evidence="1"/>
<dbReference type="GO" id="GO:0006096">
    <property type="term" value="P:glycolytic process"/>
    <property type="evidence" value="ECO:0007669"/>
    <property type="project" value="UniProtKB-UniPathway"/>
</dbReference>
<comment type="caution">
    <text evidence="2">The sequence shown here is derived from an EMBL/GenBank/DDBJ whole genome shotgun (WGS) entry which is preliminary data.</text>
</comment>